<feature type="region of interest" description="Disordered" evidence="1">
    <location>
        <begin position="197"/>
        <end position="221"/>
    </location>
</feature>
<evidence type="ECO:0000313" key="3">
    <source>
        <dbReference type="Proteomes" id="UP000800094"/>
    </source>
</evidence>
<feature type="compositionally biased region" description="Basic and acidic residues" evidence="1">
    <location>
        <begin position="199"/>
        <end position="221"/>
    </location>
</feature>
<dbReference type="EMBL" id="ML987193">
    <property type="protein sequence ID" value="KAF2250577.1"/>
    <property type="molecule type" value="Genomic_DNA"/>
</dbReference>
<dbReference type="Proteomes" id="UP000800094">
    <property type="component" value="Unassembled WGS sequence"/>
</dbReference>
<name>A0A6A6IK72_9PLEO</name>
<reference evidence="2" key="1">
    <citation type="journal article" date="2020" name="Stud. Mycol.">
        <title>101 Dothideomycetes genomes: a test case for predicting lifestyles and emergence of pathogens.</title>
        <authorList>
            <person name="Haridas S."/>
            <person name="Albert R."/>
            <person name="Binder M."/>
            <person name="Bloem J."/>
            <person name="Labutti K."/>
            <person name="Salamov A."/>
            <person name="Andreopoulos B."/>
            <person name="Baker S."/>
            <person name="Barry K."/>
            <person name="Bills G."/>
            <person name="Bluhm B."/>
            <person name="Cannon C."/>
            <person name="Castanera R."/>
            <person name="Culley D."/>
            <person name="Daum C."/>
            <person name="Ezra D."/>
            <person name="Gonzalez J."/>
            <person name="Henrissat B."/>
            <person name="Kuo A."/>
            <person name="Liang C."/>
            <person name="Lipzen A."/>
            <person name="Lutzoni F."/>
            <person name="Magnuson J."/>
            <person name="Mondo S."/>
            <person name="Nolan M."/>
            <person name="Ohm R."/>
            <person name="Pangilinan J."/>
            <person name="Park H.-J."/>
            <person name="Ramirez L."/>
            <person name="Alfaro M."/>
            <person name="Sun H."/>
            <person name="Tritt A."/>
            <person name="Yoshinaga Y."/>
            <person name="Zwiers L.-H."/>
            <person name="Turgeon B."/>
            <person name="Goodwin S."/>
            <person name="Spatafora J."/>
            <person name="Crous P."/>
            <person name="Grigoriev I."/>
        </authorList>
    </citation>
    <scope>NUCLEOTIDE SEQUENCE</scope>
    <source>
        <strain evidence="2">CBS 122368</strain>
    </source>
</reference>
<keyword evidence="3" id="KW-1185">Reference proteome</keyword>
<organism evidence="2 3">
    <name type="scientific">Trematosphaeria pertusa</name>
    <dbReference type="NCBI Taxonomy" id="390896"/>
    <lineage>
        <taxon>Eukaryota</taxon>
        <taxon>Fungi</taxon>
        <taxon>Dikarya</taxon>
        <taxon>Ascomycota</taxon>
        <taxon>Pezizomycotina</taxon>
        <taxon>Dothideomycetes</taxon>
        <taxon>Pleosporomycetidae</taxon>
        <taxon>Pleosporales</taxon>
        <taxon>Massarineae</taxon>
        <taxon>Trematosphaeriaceae</taxon>
        <taxon>Trematosphaeria</taxon>
    </lineage>
</organism>
<proteinExistence type="predicted"/>
<sequence length="362" mass="40378">MHRKTPTQKSWLLAIPTELRLQIYQHILADSSAFTISAAPLTVFGHRIRDTARAKEIAGLPLELVPLVRCGYDHTLLSITNPPEIALDNGLAHTKQGGEVLWPATMALLRTCQLTRHELMDCMQRRMRRDEEEEGLTLYVTYPYGLIVLKECYPELLKQASRVDISGCYASPQAKENVDPELQHSFGTVGMEVSSSRYVSERPRLEDPAPMRGEDASGRRLRLRLDPPLRQRSNKTPTLLHQPIASLTAATTAIASLARTLFPPFSSAPVKLTTRILYPGPASYPTVWSDDGSPIVRILQNTYGGEIDTKVFRGRHGSGVQMTVKPRPNGRMLTTGWGKLSGEWWQVDDWVAGDRGAEEEGE</sequence>
<protein>
    <submittedName>
        <fullName evidence="2">Uncharacterized protein</fullName>
    </submittedName>
</protein>
<dbReference type="RefSeq" id="XP_033685581.1">
    <property type="nucleotide sequence ID" value="XM_033835402.1"/>
</dbReference>
<dbReference type="AlphaFoldDB" id="A0A6A6IK72"/>
<accession>A0A6A6IK72</accession>
<gene>
    <name evidence="2" type="ORF">BU26DRAFT_603152</name>
</gene>
<evidence type="ECO:0000256" key="1">
    <source>
        <dbReference type="SAM" id="MobiDB-lite"/>
    </source>
</evidence>
<evidence type="ECO:0000313" key="2">
    <source>
        <dbReference type="EMBL" id="KAF2250577.1"/>
    </source>
</evidence>
<dbReference type="GeneID" id="54588732"/>
<dbReference type="OrthoDB" id="3899662at2759"/>